<dbReference type="InterPro" id="IPR001789">
    <property type="entry name" value="Sig_transdc_resp-reg_receiver"/>
</dbReference>
<dbReference type="Gene3D" id="3.40.50.2300">
    <property type="match status" value="1"/>
</dbReference>
<accession>A0ABU8WZP4</accession>
<dbReference type="EMBL" id="JBBKZT010000089">
    <property type="protein sequence ID" value="MEJ8852879.1"/>
    <property type="molecule type" value="Genomic_DNA"/>
</dbReference>
<dbReference type="SUPFAM" id="SSF52172">
    <property type="entry name" value="CheY-like"/>
    <property type="match status" value="1"/>
</dbReference>
<dbReference type="InterPro" id="IPR011006">
    <property type="entry name" value="CheY-like_superfamily"/>
</dbReference>
<keyword evidence="1 2" id="KW-0597">Phosphoprotein</keyword>
<gene>
    <name evidence="4" type="ORF">WKW82_40325</name>
</gene>
<comment type="caution">
    <text evidence="4">The sequence shown here is derived from an EMBL/GenBank/DDBJ whole genome shotgun (WGS) entry which is preliminary data.</text>
</comment>
<reference evidence="4 5" key="1">
    <citation type="submission" date="2024-03" db="EMBL/GenBank/DDBJ databases">
        <title>Novel species of the genus Variovorax.</title>
        <authorList>
            <person name="Liu Q."/>
            <person name="Xin Y.-H."/>
        </authorList>
    </citation>
    <scope>NUCLEOTIDE SEQUENCE [LARGE SCALE GENOMIC DNA]</scope>
    <source>
        <strain evidence="4 5">KACC 18900</strain>
    </source>
</reference>
<evidence type="ECO:0000313" key="4">
    <source>
        <dbReference type="EMBL" id="MEJ8852879.1"/>
    </source>
</evidence>
<organism evidence="4 5">
    <name type="scientific">Variovorax rhizosphaerae</name>
    <dbReference type="NCBI Taxonomy" id="1836200"/>
    <lineage>
        <taxon>Bacteria</taxon>
        <taxon>Pseudomonadati</taxon>
        <taxon>Pseudomonadota</taxon>
        <taxon>Betaproteobacteria</taxon>
        <taxon>Burkholderiales</taxon>
        <taxon>Comamonadaceae</taxon>
        <taxon>Variovorax</taxon>
    </lineage>
</organism>
<evidence type="ECO:0000259" key="3">
    <source>
        <dbReference type="PROSITE" id="PS50110"/>
    </source>
</evidence>
<dbReference type="PANTHER" id="PTHR44591:SF25">
    <property type="entry name" value="CHEMOTAXIS TWO-COMPONENT RESPONSE REGULATOR"/>
    <property type="match status" value="1"/>
</dbReference>
<dbReference type="InterPro" id="IPR050595">
    <property type="entry name" value="Bact_response_regulator"/>
</dbReference>
<feature type="domain" description="Response regulatory" evidence="3">
    <location>
        <begin position="7"/>
        <end position="121"/>
    </location>
</feature>
<dbReference type="Proteomes" id="UP001385892">
    <property type="component" value="Unassembled WGS sequence"/>
</dbReference>
<feature type="modified residue" description="4-aspartylphosphate" evidence="2">
    <location>
        <position position="56"/>
    </location>
</feature>
<dbReference type="SMART" id="SM00448">
    <property type="entry name" value="REC"/>
    <property type="match status" value="1"/>
</dbReference>
<proteinExistence type="predicted"/>
<keyword evidence="5" id="KW-1185">Reference proteome</keyword>
<dbReference type="RefSeq" id="WP_340348816.1">
    <property type="nucleotide sequence ID" value="NZ_JBBKZT010000089.1"/>
</dbReference>
<evidence type="ECO:0000256" key="1">
    <source>
        <dbReference type="ARBA" id="ARBA00022553"/>
    </source>
</evidence>
<dbReference type="PANTHER" id="PTHR44591">
    <property type="entry name" value="STRESS RESPONSE REGULATOR PROTEIN 1"/>
    <property type="match status" value="1"/>
</dbReference>
<dbReference type="PROSITE" id="PS50110">
    <property type="entry name" value="RESPONSE_REGULATORY"/>
    <property type="match status" value="1"/>
</dbReference>
<evidence type="ECO:0000313" key="5">
    <source>
        <dbReference type="Proteomes" id="UP001385892"/>
    </source>
</evidence>
<dbReference type="Pfam" id="PF00072">
    <property type="entry name" value="Response_reg"/>
    <property type="match status" value="1"/>
</dbReference>
<sequence>MSSIGSFIAVVDDELPVRVMPGRLLRLAKYRVREYASGEEFLASLSTDLPLCAIVDLHMPGLSGFEVQSCIRAANLQVPVVFITGSDDAALERAAHEAGVRNLLRKPFSSDELLEAIGGAIGSFGRNRMGG</sequence>
<name>A0ABU8WZP4_9BURK</name>
<protein>
    <submittedName>
        <fullName evidence="4">Response regulator</fullName>
    </submittedName>
</protein>
<evidence type="ECO:0000256" key="2">
    <source>
        <dbReference type="PROSITE-ProRule" id="PRU00169"/>
    </source>
</evidence>